<proteinExistence type="predicted"/>
<sequence length="163" mass="18686">MDPNSLGNDRTIEVSWAMKASDEAEMHYNLITSVDPSQLQLSKEDQLIYTQFRKSFPELDIGNLQEADLKSPSAKENWRKFCRKFDGVIDDFNYGTLLRLDPLIEYAESNTVFATRIQFLAVEIARNKEGLTTKLYQAVKNKRLQNEDINQLSDATKEISVTS</sequence>
<dbReference type="GeneTree" id="ENSGT00390000016333"/>
<name>H2Z069_CIOSA</name>
<dbReference type="Ensembl" id="ENSCSAVT00000011112.1">
    <property type="protein sequence ID" value="ENSCSAVP00000010981.1"/>
    <property type="gene ID" value="ENSCSAVG00000006432.1"/>
</dbReference>
<dbReference type="InParanoid" id="H2Z069"/>
<dbReference type="InterPro" id="IPR021148">
    <property type="entry name" value="Polysacc_synth_dom"/>
</dbReference>
<evidence type="ECO:0000313" key="2">
    <source>
        <dbReference type="Ensembl" id="ENSCSAVP00000010981.1"/>
    </source>
</evidence>
<evidence type="ECO:0000313" key="3">
    <source>
        <dbReference type="Proteomes" id="UP000007875"/>
    </source>
</evidence>
<protein>
    <recommendedName>
        <fullName evidence="1">Polysaccharide biosynthesis domain-containing protein</fullName>
    </recommendedName>
</protein>
<reference evidence="3" key="1">
    <citation type="submission" date="2003-08" db="EMBL/GenBank/DDBJ databases">
        <authorList>
            <person name="Birren B."/>
            <person name="Nusbaum C."/>
            <person name="Abebe A."/>
            <person name="Abouelleil A."/>
            <person name="Adekoya E."/>
            <person name="Ait-zahra M."/>
            <person name="Allen N."/>
            <person name="Allen T."/>
            <person name="An P."/>
            <person name="Anderson M."/>
            <person name="Anderson S."/>
            <person name="Arachchi H."/>
            <person name="Armbruster J."/>
            <person name="Bachantsang P."/>
            <person name="Baldwin J."/>
            <person name="Barry A."/>
            <person name="Bayul T."/>
            <person name="Blitshsteyn B."/>
            <person name="Bloom T."/>
            <person name="Blye J."/>
            <person name="Boguslavskiy L."/>
            <person name="Borowsky M."/>
            <person name="Boukhgalter B."/>
            <person name="Brunache A."/>
            <person name="Butler J."/>
            <person name="Calixte N."/>
            <person name="Calvo S."/>
            <person name="Camarata J."/>
            <person name="Campo K."/>
            <person name="Chang J."/>
            <person name="Cheshatsang Y."/>
            <person name="Citroen M."/>
            <person name="Collymore A."/>
            <person name="Considine T."/>
            <person name="Cook A."/>
            <person name="Cooke P."/>
            <person name="Corum B."/>
            <person name="Cuomo C."/>
            <person name="David R."/>
            <person name="Dawoe T."/>
            <person name="Degray S."/>
            <person name="Dodge S."/>
            <person name="Dooley K."/>
            <person name="Dorje P."/>
            <person name="Dorjee K."/>
            <person name="Dorris L."/>
            <person name="Duffey N."/>
            <person name="Dupes A."/>
            <person name="Elkins T."/>
            <person name="Engels R."/>
            <person name="Erickson J."/>
            <person name="Farina A."/>
            <person name="Faro S."/>
            <person name="Ferreira P."/>
            <person name="Fischer H."/>
            <person name="Fitzgerald M."/>
            <person name="Foley K."/>
            <person name="Gage D."/>
            <person name="Galagan J."/>
            <person name="Gearin G."/>
            <person name="Gnerre S."/>
            <person name="Gnirke A."/>
            <person name="Goyette A."/>
            <person name="Graham J."/>
            <person name="Grandbois E."/>
            <person name="Gyaltsen K."/>
            <person name="Hafez N."/>
            <person name="Hagopian D."/>
            <person name="Hagos B."/>
            <person name="Hall J."/>
            <person name="Hatcher B."/>
            <person name="Heller A."/>
            <person name="Higgins H."/>
            <person name="Honan T."/>
            <person name="Horn A."/>
            <person name="Houde N."/>
            <person name="Hughes L."/>
            <person name="Hulme W."/>
            <person name="Husby E."/>
            <person name="Iliev I."/>
            <person name="Jaffe D."/>
            <person name="Jones C."/>
            <person name="Kamal M."/>
            <person name="Kamat A."/>
            <person name="Kamvysselis M."/>
            <person name="Karlsson E."/>
            <person name="Kells C."/>
            <person name="Kieu A."/>
            <person name="Kisner P."/>
            <person name="Kodira C."/>
            <person name="Kulbokas E."/>
            <person name="Labutti K."/>
            <person name="Lama D."/>
            <person name="Landers T."/>
            <person name="Leger J."/>
            <person name="Levine S."/>
            <person name="Lewis D."/>
            <person name="Lewis T."/>
            <person name="Lindblad-toh K."/>
            <person name="Liu X."/>
            <person name="Lokyitsang T."/>
            <person name="Lokyitsang Y."/>
            <person name="Lucien O."/>
            <person name="Lui A."/>
            <person name="Ma L.J."/>
            <person name="Mabbitt R."/>
            <person name="Macdonald J."/>
            <person name="Maclean C."/>
            <person name="Major J."/>
            <person name="Manning J."/>
            <person name="Marabella R."/>
            <person name="Maru K."/>
            <person name="Matthews C."/>
            <person name="Mauceli E."/>
            <person name="Mccarthy M."/>
            <person name="Mcdonough S."/>
            <person name="Mcghee T."/>
            <person name="Meldrim J."/>
            <person name="Meneus L."/>
            <person name="Mesirov J."/>
            <person name="Mihalev A."/>
            <person name="Mihova T."/>
            <person name="Mikkelsen T."/>
            <person name="Mlenga V."/>
            <person name="Moru K."/>
            <person name="Mozes J."/>
            <person name="Mulrain L."/>
            <person name="Munson G."/>
            <person name="Naylor J."/>
            <person name="Newes C."/>
            <person name="Nguyen C."/>
            <person name="Nguyen N."/>
            <person name="Nguyen T."/>
            <person name="Nicol R."/>
            <person name="Nielsen C."/>
            <person name="Nizzari M."/>
            <person name="Norbu C."/>
            <person name="Norbu N."/>
            <person name="O'donnell P."/>
            <person name="Okoawo O."/>
            <person name="O'leary S."/>
            <person name="Omotosho B."/>
            <person name="O'neill K."/>
            <person name="Osman S."/>
            <person name="Parker S."/>
            <person name="Perrin D."/>
            <person name="Phunkhang P."/>
            <person name="Piqani B."/>
            <person name="Purcell S."/>
            <person name="Rachupka T."/>
            <person name="Ramasamy U."/>
            <person name="Rameau R."/>
            <person name="Ray V."/>
            <person name="Raymond C."/>
            <person name="Retta R."/>
            <person name="Richardson S."/>
            <person name="Rise C."/>
            <person name="Rodriguez J."/>
            <person name="Rogers J."/>
            <person name="Rogov P."/>
            <person name="Rutman M."/>
            <person name="Schupbach R."/>
            <person name="Seaman C."/>
            <person name="Settipalli S."/>
            <person name="Sharpe T."/>
            <person name="Sheridan J."/>
            <person name="Sherpa N."/>
            <person name="Shi J."/>
            <person name="Smirnov S."/>
            <person name="Smith C."/>
            <person name="Sougnez C."/>
            <person name="Spencer B."/>
            <person name="Stalker J."/>
            <person name="Stange-thomann N."/>
            <person name="Stavropoulos S."/>
            <person name="Stetson K."/>
            <person name="Stone C."/>
            <person name="Stone S."/>
            <person name="Stubbs M."/>
            <person name="Talamas J."/>
            <person name="Tchuinga P."/>
            <person name="Tenzing P."/>
            <person name="Tesfaye S."/>
            <person name="Theodore J."/>
            <person name="Thoulutsang Y."/>
            <person name="Topham K."/>
            <person name="Towey S."/>
            <person name="Tsamla T."/>
            <person name="Tsomo N."/>
            <person name="Vallee D."/>
            <person name="Vassiliev H."/>
            <person name="Venkataraman V."/>
            <person name="Vinson J."/>
            <person name="Vo A."/>
            <person name="Wade C."/>
            <person name="Wang S."/>
            <person name="Wangchuk T."/>
            <person name="Wangdi T."/>
            <person name="Whittaker C."/>
            <person name="Wilkinson J."/>
            <person name="Wu Y."/>
            <person name="Wyman D."/>
            <person name="Yadav S."/>
            <person name="Yang S."/>
            <person name="Yang X."/>
            <person name="Yeager S."/>
            <person name="Yee E."/>
            <person name="Young G."/>
            <person name="Zainoun J."/>
            <person name="Zembeck L."/>
            <person name="Zimmer A."/>
            <person name="Zody M."/>
            <person name="Lander E."/>
        </authorList>
    </citation>
    <scope>NUCLEOTIDE SEQUENCE [LARGE SCALE GENOMIC DNA]</scope>
</reference>
<dbReference type="AlphaFoldDB" id="H2Z069"/>
<dbReference type="GO" id="GO:0005737">
    <property type="term" value="C:cytoplasm"/>
    <property type="evidence" value="ECO:0007669"/>
    <property type="project" value="TreeGrafter"/>
</dbReference>
<dbReference type="OMA" id="IQFYAFE"/>
<dbReference type="HOGENOM" id="CLU_103791_2_1_1"/>
<dbReference type="STRING" id="51511.ENSCSAVP00000010981"/>
<reference evidence="2" key="2">
    <citation type="submission" date="2025-08" db="UniProtKB">
        <authorList>
            <consortium name="Ensembl"/>
        </authorList>
    </citation>
    <scope>IDENTIFICATION</scope>
</reference>
<dbReference type="InterPro" id="IPR008476">
    <property type="entry name" value="PBDC1_metazoa/fungi"/>
</dbReference>
<keyword evidence="3" id="KW-1185">Reference proteome</keyword>
<dbReference type="Pfam" id="PF04669">
    <property type="entry name" value="PBDC1"/>
    <property type="match status" value="1"/>
</dbReference>
<dbReference type="PANTHER" id="PTHR13410:SF9">
    <property type="entry name" value="PROTEIN PBDC1"/>
    <property type="match status" value="1"/>
</dbReference>
<dbReference type="FunCoup" id="H2Z069">
    <property type="interactions" value="589"/>
</dbReference>
<dbReference type="eggNOG" id="KOG4093">
    <property type="taxonomic scope" value="Eukaryota"/>
</dbReference>
<evidence type="ECO:0000259" key="1">
    <source>
        <dbReference type="Pfam" id="PF04669"/>
    </source>
</evidence>
<reference evidence="2" key="3">
    <citation type="submission" date="2025-09" db="UniProtKB">
        <authorList>
            <consortium name="Ensembl"/>
        </authorList>
    </citation>
    <scope>IDENTIFICATION</scope>
</reference>
<dbReference type="InterPro" id="IPR023139">
    <property type="entry name" value="PBDC1-like_dom_sf"/>
</dbReference>
<feature type="domain" description="Polysaccharide biosynthesis" evidence="1">
    <location>
        <begin position="12"/>
        <end position="136"/>
    </location>
</feature>
<dbReference type="PANTHER" id="PTHR13410">
    <property type="entry name" value="PROTEIN PBDC1"/>
    <property type="match status" value="1"/>
</dbReference>
<accession>H2Z069</accession>
<organism evidence="2 3">
    <name type="scientific">Ciona savignyi</name>
    <name type="common">Pacific transparent sea squirt</name>
    <dbReference type="NCBI Taxonomy" id="51511"/>
    <lineage>
        <taxon>Eukaryota</taxon>
        <taxon>Metazoa</taxon>
        <taxon>Chordata</taxon>
        <taxon>Tunicata</taxon>
        <taxon>Ascidiacea</taxon>
        <taxon>Phlebobranchia</taxon>
        <taxon>Cionidae</taxon>
        <taxon>Ciona</taxon>
    </lineage>
</organism>
<dbReference type="Gene3D" id="1.10.3560.10">
    <property type="entry name" value="yst0336 like domain"/>
    <property type="match status" value="1"/>
</dbReference>
<dbReference type="Proteomes" id="UP000007875">
    <property type="component" value="Unassembled WGS sequence"/>
</dbReference>